<dbReference type="EMBL" id="KQ241695">
    <property type="protein sequence ID" value="KNC85565.1"/>
    <property type="molecule type" value="Genomic_DNA"/>
</dbReference>
<sequence length="254" mass="28517">MDLWPPSLAGMLRRARGTLSSCCAPAPSRPLGMSRSRRWLRRPTRGDREWGQLLELADTVDTEEESLPIPKALGSGSSAALVVKTLDYSVSGKVRSQDVPVMINACSDNPVGRDVTWDYVKANWSQFHDRFLTRNFLMARIVTASAEGFSSETRAKEVFCFLSPTARRPRNGPSNRASRPSGRVRPGWSATARTLQPDWSRIQHCEEVGTWLFPTLPPLIVEKQADLGTKIDALLDVQLRGEEEDRELLMYEFK</sequence>
<feature type="region of interest" description="Disordered" evidence="1">
    <location>
        <begin position="169"/>
        <end position="188"/>
    </location>
</feature>
<evidence type="ECO:0000256" key="1">
    <source>
        <dbReference type="SAM" id="MobiDB-lite"/>
    </source>
</evidence>
<evidence type="ECO:0000313" key="4">
    <source>
        <dbReference type="Proteomes" id="UP000054560"/>
    </source>
</evidence>
<dbReference type="RefSeq" id="XP_014159467.1">
    <property type="nucleotide sequence ID" value="XM_014303992.1"/>
</dbReference>
<proteinExistence type="predicted"/>
<feature type="domain" description="ERAP1-like C-terminal" evidence="2">
    <location>
        <begin position="46"/>
        <end position="164"/>
    </location>
</feature>
<dbReference type="AlphaFoldDB" id="A0A0L0G9B1"/>
<accession>A0A0L0G9B1</accession>
<gene>
    <name evidence="3" type="ORF">SARC_02254</name>
</gene>
<keyword evidence="4" id="KW-1185">Reference proteome</keyword>
<organism evidence="3 4">
    <name type="scientific">Sphaeroforma arctica JP610</name>
    <dbReference type="NCBI Taxonomy" id="667725"/>
    <lineage>
        <taxon>Eukaryota</taxon>
        <taxon>Ichthyosporea</taxon>
        <taxon>Ichthyophonida</taxon>
        <taxon>Sphaeroforma</taxon>
    </lineage>
</organism>
<name>A0A0L0G9B1_9EUKA</name>
<dbReference type="Gene3D" id="1.25.50.20">
    <property type="match status" value="1"/>
</dbReference>
<dbReference type="eggNOG" id="KOG1046">
    <property type="taxonomic scope" value="Eukaryota"/>
</dbReference>
<dbReference type="Pfam" id="PF11838">
    <property type="entry name" value="ERAP1_C"/>
    <property type="match status" value="1"/>
</dbReference>
<protein>
    <recommendedName>
        <fullName evidence="2">ERAP1-like C-terminal domain-containing protein</fullName>
    </recommendedName>
</protein>
<reference evidence="3 4" key="1">
    <citation type="submission" date="2011-02" db="EMBL/GenBank/DDBJ databases">
        <title>The Genome Sequence of Sphaeroforma arctica JP610.</title>
        <authorList>
            <consortium name="The Broad Institute Genome Sequencing Platform"/>
            <person name="Russ C."/>
            <person name="Cuomo C."/>
            <person name="Young S.K."/>
            <person name="Zeng Q."/>
            <person name="Gargeya S."/>
            <person name="Alvarado L."/>
            <person name="Berlin A."/>
            <person name="Chapman S.B."/>
            <person name="Chen Z."/>
            <person name="Freedman E."/>
            <person name="Gellesch M."/>
            <person name="Goldberg J."/>
            <person name="Griggs A."/>
            <person name="Gujja S."/>
            <person name="Heilman E."/>
            <person name="Heiman D."/>
            <person name="Howarth C."/>
            <person name="Mehta T."/>
            <person name="Neiman D."/>
            <person name="Pearson M."/>
            <person name="Roberts A."/>
            <person name="Saif S."/>
            <person name="Shea T."/>
            <person name="Shenoy N."/>
            <person name="Sisk P."/>
            <person name="Stolte C."/>
            <person name="Sykes S."/>
            <person name="White J."/>
            <person name="Yandava C."/>
            <person name="Burger G."/>
            <person name="Gray M.W."/>
            <person name="Holland P.W.H."/>
            <person name="King N."/>
            <person name="Lang F.B.F."/>
            <person name="Roger A.J."/>
            <person name="Ruiz-Trillo I."/>
            <person name="Haas B."/>
            <person name="Nusbaum C."/>
            <person name="Birren B."/>
        </authorList>
    </citation>
    <scope>NUCLEOTIDE SEQUENCE [LARGE SCALE GENOMIC DNA]</scope>
    <source>
        <strain evidence="3 4">JP610</strain>
    </source>
</reference>
<dbReference type="GeneID" id="25902758"/>
<evidence type="ECO:0000259" key="2">
    <source>
        <dbReference type="Pfam" id="PF11838"/>
    </source>
</evidence>
<evidence type="ECO:0000313" key="3">
    <source>
        <dbReference type="EMBL" id="KNC85565.1"/>
    </source>
</evidence>
<dbReference type="Proteomes" id="UP000054560">
    <property type="component" value="Unassembled WGS sequence"/>
</dbReference>
<dbReference type="OrthoDB" id="10031169at2759"/>
<dbReference type="InterPro" id="IPR024571">
    <property type="entry name" value="ERAP1-like_C_dom"/>
</dbReference>
<dbReference type="STRING" id="667725.A0A0L0G9B1"/>